<proteinExistence type="predicted"/>
<dbReference type="STRING" id="39480.EUAN_17800"/>
<gene>
    <name evidence="1" type="ORF">EUAN_17800</name>
</gene>
<keyword evidence="2" id="KW-1185">Reference proteome</keyword>
<protein>
    <submittedName>
        <fullName evidence="1">Uncharacterized protein</fullName>
    </submittedName>
</protein>
<evidence type="ECO:0000313" key="2">
    <source>
        <dbReference type="Proteomes" id="UP000180254"/>
    </source>
</evidence>
<dbReference type="EMBL" id="MKIE01000007">
    <property type="protein sequence ID" value="OHW61777.1"/>
    <property type="molecule type" value="Genomic_DNA"/>
</dbReference>
<sequence>MKYEVDGINVYIERSASHDDEITIKMAEYYSDMANKEFWVDGVH</sequence>
<comment type="caution">
    <text evidence="1">The sequence shown here is derived from an EMBL/GenBank/DDBJ whole genome shotgun (WGS) entry which is preliminary data.</text>
</comment>
<evidence type="ECO:0000313" key="1">
    <source>
        <dbReference type="EMBL" id="OHW61777.1"/>
    </source>
</evidence>
<reference evidence="1 2" key="1">
    <citation type="submission" date="2016-09" db="EMBL/GenBank/DDBJ databases">
        <title>Genome sequence of Eubacterium angustum.</title>
        <authorList>
            <person name="Poehlein A."/>
            <person name="Daniel R."/>
        </authorList>
    </citation>
    <scope>NUCLEOTIDE SEQUENCE [LARGE SCALE GENOMIC DNA]</scope>
    <source>
        <strain evidence="1 2">DSM 1989</strain>
    </source>
</reference>
<dbReference type="Proteomes" id="UP000180254">
    <property type="component" value="Unassembled WGS sequence"/>
</dbReference>
<dbReference type="AlphaFoldDB" id="A0A1S1V6M3"/>
<name>A0A1S1V6M3_9FIRM</name>
<organism evidence="1 2">
    <name type="scientific">Andreesenia angusta</name>
    <dbReference type="NCBI Taxonomy" id="39480"/>
    <lineage>
        <taxon>Bacteria</taxon>
        <taxon>Bacillati</taxon>
        <taxon>Bacillota</taxon>
        <taxon>Tissierellia</taxon>
        <taxon>Tissierellales</taxon>
        <taxon>Gottschalkiaceae</taxon>
        <taxon>Andreesenia</taxon>
    </lineage>
</organism>
<accession>A0A1S1V6M3</accession>